<gene>
    <name evidence="2" type="ORF">RINTU1_33840</name>
</gene>
<reference evidence="2 3" key="1">
    <citation type="submission" date="2020-06" db="EMBL/GenBank/DDBJ databases">
        <title>The genome sequence of Candidatus Regiella insecticola strain Tut.</title>
        <authorList>
            <person name="Nikoh N."/>
            <person name="Tsuchida T."/>
            <person name="Koga R."/>
            <person name="Oshima K."/>
            <person name="Hattori M."/>
            <person name="Fukatsu T."/>
        </authorList>
    </citation>
    <scope>NUCLEOTIDE SEQUENCE [LARGE SCALE GENOMIC DNA]</scope>
    <source>
        <strain evidence="2 3">Tut</strain>
    </source>
</reference>
<organism evidence="2 3">
    <name type="scientific">Candidatus Regiella insecticola</name>
    <dbReference type="NCBI Taxonomy" id="138073"/>
    <lineage>
        <taxon>Bacteria</taxon>
        <taxon>Pseudomonadati</taxon>
        <taxon>Pseudomonadota</taxon>
        <taxon>Gammaproteobacteria</taxon>
        <taxon>Enterobacterales</taxon>
        <taxon>Enterobacteriaceae</taxon>
        <taxon>aphid secondary symbionts</taxon>
        <taxon>Candidatus Regiella</taxon>
    </lineage>
</organism>
<feature type="region of interest" description="Disordered" evidence="1">
    <location>
        <begin position="1"/>
        <end position="47"/>
    </location>
</feature>
<proteinExistence type="predicted"/>
<evidence type="ECO:0000313" key="3">
    <source>
        <dbReference type="Proteomes" id="UP000504714"/>
    </source>
</evidence>
<name>A0A6L2ZR55_9ENTR</name>
<dbReference type="AlphaFoldDB" id="A0A6L2ZR55"/>
<sequence>MPFAFQAAARRPGRPTDECGHTMRARSQQHGGFKGEGVYSSSATTAS</sequence>
<evidence type="ECO:0000313" key="2">
    <source>
        <dbReference type="EMBL" id="GFN47357.1"/>
    </source>
</evidence>
<protein>
    <submittedName>
        <fullName evidence="2">Uncharacterized protein</fullName>
    </submittedName>
</protein>
<evidence type="ECO:0000256" key="1">
    <source>
        <dbReference type="SAM" id="MobiDB-lite"/>
    </source>
</evidence>
<comment type="caution">
    <text evidence="2">The sequence shown here is derived from an EMBL/GenBank/DDBJ whole genome shotgun (WGS) entry which is preliminary data.</text>
</comment>
<dbReference type="Proteomes" id="UP000504714">
    <property type="component" value="Unassembled WGS sequence"/>
</dbReference>
<dbReference type="EMBL" id="BLXO01000009">
    <property type="protein sequence ID" value="GFN47357.1"/>
    <property type="molecule type" value="Genomic_DNA"/>
</dbReference>
<accession>A0A6L2ZR55</accession>